<dbReference type="InterPro" id="IPR004013">
    <property type="entry name" value="PHP_dom"/>
</dbReference>
<sequence>MRDFVHLHVHTQYSLLDGASRLDKIMEKVKKLGMSSIAITDHGVMYGVVDFYKQAKKYDIKPIIGCEVYVATRGMEDRDPKYDSDQYHLVLLAQNETGYRNITYLVSQGFIKGFYYKPRVDFELLRKHSEGIIALSACLAGSIQQFILNGNYERAKEEALTYLEIFGEGNFYLELQDHGIREQALINQELIRMSHETGIPLVATNDVHYVDREDAQVHDVLLCIQTGKTIADENRMKFETDEFYIKSTEEMYELFKYVPEALDNTVEIANRCNVDFTFGHIHLPKFDVPEGYNSDAYLRHLCEKGMNEKYKEITDELRERMDYELSVIEKMGYADYFLIVWDYVRFAKDNGIMVGPGRGSGAGSIVAYAIGITDIDPIRYNLIFERFLNPERISMPDFDVDFCYERRQEVIDYVVEKYGKERVAQIITFGTMAARAAIRDVGRALNMPYAQVDNIAKKIPMEPGMTIDKALNVNPELRKLYEDDEDIRQLIDMSKALEGMPRHASTHAAGVVIAKEAVTNYVPLQMNEDVITTQFPMTTLEELGLLKMDFLGLRTLTVIRDTLNIIREQGLEVPDLSKIDYNDSRVYNMICEGETYGVFQLESAGMTQFMKELKPNCLEDIIAGISLYRPGPMDQIPRYIKNKHNPQMVKYLHPKLEPILSVTYGCIIYQEQVMQVFRELAGYSMGRSDLVRRAMSKKKADVMAQEKINFINGICDENGNIIVPGCIRNGIDKDTAERIFDEMAEFAKYGFNRSHAAAYAVVAYQTAWLKYYYPVEFTAALITSVMDNSSKVAEYILNSRKLGIEVLPPDINESHINFTVKDKKIRFGLAAVKNVGINAINSIIENRESKGKYESLFDFVNKVDLGVVNKRTVESLIKCGAFDSLGIYRSKLMAVYERFMDCVHDQRKNNIDGQLSLFDNGACDMSIGEEVYPELDEYPKNVMLAMEKEMLGLYISGHPLLEYKEELDSKTSINTSQLIIDQSDEMDMEALIIQMDNKKVIMGGILESIKAKTTKNNSMMAFAQLEDLYGTIEMIIFPKTYEQYRDLLKPDSIILIEGRISIKEEENAKIICEKIAPLKRDGKNKPGCNKLYIKIDSDENPQILEDIKEVLKKNKGDHPVYIVDEAKKSEGKPRVMQASRSIWVNINDSLVEELKKICGDKCVALK</sequence>
<evidence type="ECO:0000256" key="2">
    <source>
        <dbReference type="ARBA" id="ARBA00009496"/>
    </source>
</evidence>
<dbReference type="CDD" id="cd12113">
    <property type="entry name" value="PHP_PolIIIA_DnaE3"/>
    <property type="match status" value="1"/>
</dbReference>
<evidence type="ECO:0000259" key="11">
    <source>
        <dbReference type="SMART" id="SM00481"/>
    </source>
</evidence>
<evidence type="ECO:0000256" key="10">
    <source>
        <dbReference type="ARBA" id="ARBA00049244"/>
    </source>
</evidence>
<accession>A0A1M6I9I0</accession>
<dbReference type="Gene3D" id="3.20.20.140">
    <property type="entry name" value="Metal-dependent hydrolases"/>
    <property type="match status" value="1"/>
</dbReference>
<feature type="domain" description="Polymerase/histidinol phosphatase N-terminal" evidence="11">
    <location>
        <begin position="5"/>
        <end position="72"/>
    </location>
</feature>
<keyword evidence="8" id="KW-0239">DNA-directed DNA polymerase</keyword>
<keyword evidence="6" id="KW-0548">Nucleotidyltransferase</keyword>
<dbReference type="Pfam" id="PF02811">
    <property type="entry name" value="PHP"/>
    <property type="match status" value="1"/>
</dbReference>
<evidence type="ECO:0000256" key="9">
    <source>
        <dbReference type="ARBA" id="ARBA00025611"/>
    </source>
</evidence>
<dbReference type="AlphaFoldDB" id="A0A1M6I9I0"/>
<dbReference type="EC" id="2.7.7.7" evidence="3"/>
<dbReference type="Gene3D" id="1.10.10.1600">
    <property type="entry name" value="Bacterial DNA polymerase III alpha subunit, thumb domain"/>
    <property type="match status" value="1"/>
</dbReference>
<dbReference type="Pfam" id="PF07733">
    <property type="entry name" value="DNA_pol3_alpha"/>
    <property type="match status" value="1"/>
</dbReference>
<dbReference type="InterPro" id="IPR041931">
    <property type="entry name" value="DNA_pol3_alpha_thumb_dom"/>
</dbReference>
<dbReference type="NCBIfam" id="TIGR00594">
    <property type="entry name" value="polc"/>
    <property type="match status" value="1"/>
</dbReference>
<dbReference type="GO" id="GO:0005737">
    <property type="term" value="C:cytoplasm"/>
    <property type="evidence" value="ECO:0007669"/>
    <property type="project" value="UniProtKB-SubCell"/>
</dbReference>
<dbReference type="PANTHER" id="PTHR32294">
    <property type="entry name" value="DNA POLYMERASE III SUBUNIT ALPHA"/>
    <property type="match status" value="1"/>
</dbReference>
<name>A0A1M6I9I0_9FIRM</name>
<dbReference type="Pfam" id="PF17657">
    <property type="entry name" value="DNA_pol3_finger"/>
    <property type="match status" value="1"/>
</dbReference>
<evidence type="ECO:0000256" key="4">
    <source>
        <dbReference type="ARBA" id="ARBA00019114"/>
    </source>
</evidence>
<dbReference type="Pfam" id="PF14579">
    <property type="entry name" value="HHH_6"/>
    <property type="match status" value="1"/>
</dbReference>
<dbReference type="GO" id="GO:0006260">
    <property type="term" value="P:DNA replication"/>
    <property type="evidence" value="ECO:0007669"/>
    <property type="project" value="UniProtKB-KW"/>
</dbReference>
<keyword evidence="7" id="KW-0235">DNA replication</keyword>
<dbReference type="STRING" id="1122184.SAMN02745176_03143"/>
<dbReference type="InterPro" id="IPR003141">
    <property type="entry name" value="Pol/His_phosphatase_N"/>
</dbReference>
<evidence type="ECO:0000256" key="8">
    <source>
        <dbReference type="ARBA" id="ARBA00022932"/>
    </source>
</evidence>
<dbReference type="GO" id="GO:0003676">
    <property type="term" value="F:nucleic acid binding"/>
    <property type="evidence" value="ECO:0007669"/>
    <property type="project" value="InterPro"/>
</dbReference>
<dbReference type="InterPro" id="IPR040982">
    <property type="entry name" value="DNA_pol3_finger"/>
</dbReference>
<dbReference type="OrthoDB" id="9803237at2"/>
<evidence type="ECO:0000256" key="6">
    <source>
        <dbReference type="ARBA" id="ARBA00022695"/>
    </source>
</evidence>
<comment type="function">
    <text evidence="9">DNA polymerase III is a complex, multichain enzyme responsible for most of the replicative synthesis in bacteria. This DNA polymerase also exhibits 3' to 5' exonuclease activity. The alpha chain is the DNA polymerase.</text>
</comment>
<evidence type="ECO:0000256" key="1">
    <source>
        <dbReference type="ARBA" id="ARBA00004496"/>
    </source>
</evidence>
<dbReference type="Pfam" id="PF01336">
    <property type="entry name" value="tRNA_anti-codon"/>
    <property type="match status" value="1"/>
</dbReference>
<dbReference type="InterPro" id="IPR029460">
    <property type="entry name" value="DNAPol_HHH"/>
</dbReference>
<protein>
    <recommendedName>
        <fullName evidence="4">DNA polymerase III subunit alpha</fullName>
        <ecNumber evidence="3">2.7.7.7</ecNumber>
    </recommendedName>
</protein>
<evidence type="ECO:0000256" key="7">
    <source>
        <dbReference type="ARBA" id="ARBA00022705"/>
    </source>
</evidence>
<dbReference type="InterPro" id="IPR011708">
    <property type="entry name" value="DNA_pol3_alpha_NTPase_dom"/>
</dbReference>
<evidence type="ECO:0000313" key="12">
    <source>
        <dbReference type="EMBL" id="SHJ31008.1"/>
    </source>
</evidence>
<gene>
    <name evidence="12" type="ORF">SAMN02745176_03143</name>
</gene>
<dbReference type="NCBIfam" id="NF004226">
    <property type="entry name" value="PRK05673.1"/>
    <property type="match status" value="1"/>
</dbReference>
<dbReference type="CDD" id="cd04485">
    <property type="entry name" value="DnaE_OBF"/>
    <property type="match status" value="1"/>
</dbReference>
<keyword evidence="5" id="KW-0808">Transferase</keyword>
<dbReference type="RefSeq" id="WP_073027374.1">
    <property type="nucleotide sequence ID" value="NZ_FQZS01000028.1"/>
</dbReference>
<comment type="catalytic activity">
    <reaction evidence="10">
        <text>DNA(n) + a 2'-deoxyribonucleoside 5'-triphosphate = DNA(n+1) + diphosphate</text>
        <dbReference type="Rhea" id="RHEA:22508"/>
        <dbReference type="Rhea" id="RHEA-COMP:17339"/>
        <dbReference type="Rhea" id="RHEA-COMP:17340"/>
        <dbReference type="ChEBI" id="CHEBI:33019"/>
        <dbReference type="ChEBI" id="CHEBI:61560"/>
        <dbReference type="ChEBI" id="CHEBI:173112"/>
        <dbReference type="EC" id="2.7.7.7"/>
    </reaction>
</comment>
<dbReference type="GO" id="GO:0008408">
    <property type="term" value="F:3'-5' exonuclease activity"/>
    <property type="evidence" value="ECO:0007669"/>
    <property type="project" value="InterPro"/>
</dbReference>
<organism evidence="12 13">
    <name type="scientific">Lutispora thermophila DSM 19022</name>
    <dbReference type="NCBI Taxonomy" id="1122184"/>
    <lineage>
        <taxon>Bacteria</taxon>
        <taxon>Bacillati</taxon>
        <taxon>Bacillota</taxon>
        <taxon>Clostridia</taxon>
        <taxon>Lutisporales</taxon>
        <taxon>Lutisporaceae</taxon>
        <taxon>Lutispora</taxon>
    </lineage>
</organism>
<dbReference type="InterPro" id="IPR004365">
    <property type="entry name" value="NA-bd_OB_tRNA"/>
</dbReference>
<dbReference type="InterPro" id="IPR012340">
    <property type="entry name" value="NA-bd_OB-fold"/>
</dbReference>
<dbReference type="SUPFAM" id="SSF89550">
    <property type="entry name" value="PHP domain-like"/>
    <property type="match status" value="1"/>
</dbReference>
<dbReference type="GO" id="GO:0003887">
    <property type="term" value="F:DNA-directed DNA polymerase activity"/>
    <property type="evidence" value="ECO:0007669"/>
    <property type="project" value="UniProtKB-KW"/>
</dbReference>
<dbReference type="EMBL" id="FQZS01000028">
    <property type="protein sequence ID" value="SHJ31008.1"/>
    <property type="molecule type" value="Genomic_DNA"/>
</dbReference>
<dbReference type="NCBIfam" id="NF005298">
    <property type="entry name" value="PRK06826.1"/>
    <property type="match status" value="1"/>
</dbReference>
<dbReference type="PANTHER" id="PTHR32294:SF0">
    <property type="entry name" value="DNA POLYMERASE III SUBUNIT ALPHA"/>
    <property type="match status" value="1"/>
</dbReference>
<dbReference type="Gene3D" id="2.40.50.140">
    <property type="entry name" value="Nucleic acid-binding proteins"/>
    <property type="match status" value="1"/>
</dbReference>
<proteinExistence type="inferred from homology"/>
<evidence type="ECO:0000313" key="13">
    <source>
        <dbReference type="Proteomes" id="UP000184442"/>
    </source>
</evidence>
<dbReference type="InterPro" id="IPR004805">
    <property type="entry name" value="DnaE2/DnaE/PolC"/>
</dbReference>
<keyword evidence="13" id="KW-1185">Reference proteome</keyword>
<evidence type="ECO:0000256" key="3">
    <source>
        <dbReference type="ARBA" id="ARBA00012417"/>
    </source>
</evidence>
<comment type="subcellular location">
    <subcellularLocation>
        <location evidence="1">Cytoplasm</location>
    </subcellularLocation>
</comment>
<reference evidence="12 13" key="1">
    <citation type="submission" date="2016-11" db="EMBL/GenBank/DDBJ databases">
        <authorList>
            <person name="Jaros S."/>
            <person name="Januszkiewicz K."/>
            <person name="Wedrychowicz H."/>
        </authorList>
    </citation>
    <scope>NUCLEOTIDE SEQUENCE [LARGE SCALE GENOMIC DNA]</scope>
    <source>
        <strain evidence="12 13">DSM 19022</strain>
    </source>
</reference>
<dbReference type="SMART" id="SM00481">
    <property type="entry name" value="POLIIIAc"/>
    <property type="match status" value="1"/>
</dbReference>
<evidence type="ECO:0000256" key="5">
    <source>
        <dbReference type="ARBA" id="ARBA00022679"/>
    </source>
</evidence>
<dbReference type="InterPro" id="IPR016195">
    <property type="entry name" value="Pol/histidinol_Pase-like"/>
</dbReference>
<comment type="similarity">
    <text evidence="2">Belongs to the DNA polymerase type-C family. DnaE subfamily.</text>
</comment>
<dbReference type="Gene3D" id="1.10.150.870">
    <property type="match status" value="1"/>
</dbReference>
<dbReference type="Proteomes" id="UP000184442">
    <property type="component" value="Unassembled WGS sequence"/>
</dbReference>